<dbReference type="GO" id="GO:0005829">
    <property type="term" value="C:cytosol"/>
    <property type="evidence" value="ECO:0007669"/>
    <property type="project" value="TreeGrafter"/>
</dbReference>
<keyword evidence="4" id="KW-0238">DNA-binding</keyword>
<dbReference type="AlphaFoldDB" id="A0AAU6PHC6"/>
<evidence type="ECO:0000256" key="4">
    <source>
        <dbReference type="ARBA" id="ARBA00023125"/>
    </source>
</evidence>
<evidence type="ECO:0000256" key="3">
    <source>
        <dbReference type="ARBA" id="ARBA00022578"/>
    </source>
</evidence>
<dbReference type="PROSITE" id="PS50994">
    <property type="entry name" value="INTEGRASE"/>
    <property type="match status" value="1"/>
</dbReference>
<dbReference type="GO" id="GO:0003677">
    <property type="term" value="F:DNA binding"/>
    <property type="evidence" value="ECO:0007669"/>
    <property type="project" value="UniProtKB-KW"/>
</dbReference>
<keyword evidence="3" id="KW-0815">Transposition</keyword>
<accession>A0AAU6PHC6</accession>
<dbReference type="PROSITE" id="PS01043">
    <property type="entry name" value="TRANSPOSASE_IS30"/>
    <property type="match status" value="1"/>
</dbReference>
<feature type="domain" description="Integrase catalytic" evidence="6">
    <location>
        <begin position="154"/>
        <end position="315"/>
    </location>
</feature>
<dbReference type="NCBIfam" id="NF033563">
    <property type="entry name" value="transpos_IS30"/>
    <property type="match status" value="1"/>
</dbReference>
<proteinExistence type="inferred from homology"/>
<organism evidence="7">
    <name type="scientific">Catillopecten margaritatus gill symbiont</name>
    <dbReference type="NCBI Taxonomy" id="3083288"/>
    <lineage>
        <taxon>Bacteria</taxon>
        <taxon>Pseudomonadati</taxon>
        <taxon>Pseudomonadota</taxon>
        <taxon>Gammaproteobacteria</taxon>
        <taxon>sulfur-oxidizing symbionts</taxon>
    </lineage>
</organism>
<name>A0AAU6PHC6_9GAMM</name>
<sequence length="327" mass="37821">MYKQLTSEERYYIAIGIKQGMSKNKIAQNLNRSHSTIIREIARNTGKRGYRYNQANGFAQQRHQAKDKFVKLTIECKRLIDNCLKLDWSPEQVCGWLNANNVIQLHHESIYRYLLKDKADGGLLYQHLRHQGKPYRKRYGYAHNRTGILNRIDIDQRPEAVNNRTVFGHWEADTIIGKAHKGAIVTLDERISKLRLAYPLNSKHKDGVSVAINTLLQPIKGFVHSITYDNGKEFAGHEKINKTIHCKSYFAKPYHSWERGQNENANGLLRQYFPKTISLVNIAYNEVKIAVNKLNSRPRKCLGFKTPYQVFFEMTGVDARQLGVVHL</sequence>
<dbReference type="InterPro" id="IPR012337">
    <property type="entry name" value="RNaseH-like_sf"/>
</dbReference>
<dbReference type="EMBL" id="CP138327">
    <property type="protein sequence ID" value="WXU00430.1"/>
    <property type="molecule type" value="Genomic_DNA"/>
</dbReference>
<dbReference type="InterPro" id="IPR036397">
    <property type="entry name" value="RNaseH_sf"/>
</dbReference>
<dbReference type="InterPro" id="IPR025246">
    <property type="entry name" value="IS30-like_HTH"/>
</dbReference>
<dbReference type="InterPro" id="IPR009057">
    <property type="entry name" value="Homeodomain-like_sf"/>
</dbReference>
<dbReference type="SUPFAM" id="SSF53098">
    <property type="entry name" value="Ribonuclease H-like"/>
    <property type="match status" value="1"/>
</dbReference>
<evidence type="ECO:0000256" key="1">
    <source>
        <dbReference type="ARBA" id="ARBA00002190"/>
    </source>
</evidence>
<dbReference type="SUPFAM" id="SSF46689">
    <property type="entry name" value="Homeodomain-like"/>
    <property type="match status" value="1"/>
</dbReference>
<evidence type="ECO:0000256" key="5">
    <source>
        <dbReference type="ARBA" id="ARBA00023172"/>
    </source>
</evidence>
<reference evidence="7" key="1">
    <citation type="submission" date="2023-10" db="EMBL/GenBank/DDBJ databases">
        <title>The first scallop-associated chemosynthetic bacterial symbiont.</title>
        <authorList>
            <person name="Lin Y.-T."/>
            <person name="Sun J."/>
            <person name="Ip J.C.-H."/>
            <person name="He X."/>
            <person name="Gao Z.-M."/>
            <person name="Perez M."/>
            <person name="Xu T."/>
            <person name="Qian P.-Y."/>
            <person name="Qiu J.-W."/>
        </authorList>
    </citation>
    <scope>NUCLEOTIDE SEQUENCE</scope>
    <source>
        <strain evidence="7">Gill1</strain>
    </source>
</reference>
<dbReference type="InterPro" id="IPR001598">
    <property type="entry name" value="Transposase_IS30_CS"/>
</dbReference>
<dbReference type="Pfam" id="PF13936">
    <property type="entry name" value="HTH_38"/>
    <property type="match status" value="1"/>
</dbReference>
<gene>
    <name evidence="7" type="ORF">Ctma_1145</name>
</gene>
<dbReference type="GO" id="GO:0004803">
    <property type="term" value="F:transposase activity"/>
    <property type="evidence" value="ECO:0007669"/>
    <property type="project" value="InterPro"/>
</dbReference>
<dbReference type="GO" id="GO:0015074">
    <property type="term" value="P:DNA integration"/>
    <property type="evidence" value="ECO:0007669"/>
    <property type="project" value="InterPro"/>
</dbReference>
<dbReference type="PANTHER" id="PTHR10948:SF23">
    <property type="entry name" value="TRANSPOSASE INSI FOR INSERTION SEQUENCE ELEMENT IS30A-RELATED"/>
    <property type="match status" value="1"/>
</dbReference>
<protein>
    <submittedName>
        <fullName evidence="7">IS30 family transposase ISPlu1</fullName>
    </submittedName>
</protein>
<dbReference type="GO" id="GO:0006313">
    <property type="term" value="P:DNA transposition"/>
    <property type="evidence" value="ECO:0007669"/>
    <property type="project" value="InterPro"/>
</dbReference>
<dbReference type="Gene3D" id="3.30.420.10">
    <property type="entry name" value="Ribonuclease H-like superfamily/Ribonuclease H"/>
    <property type="match status" value="1"/>
</dbReference>
<keyword evidence="5" id="KW-0233">DNA recombination</keyword>
<comment type="function">
    <text evidence="1">Required for the transposition of the insertion element.</text>
</comment>
<evidence type="ECO:0000256" key="2">
    <source>
        <dbReference type="ARBA" id="ARBA00006363"/>
    </source>
</evidence>
<dbReference type="InterPro" id="IPR051917">
    <property type="entry name" value="Transposase-Integrase"/>
</dbReference>
<evidence type="ECO:0000313" key="7">
    <source>
        <dbReference type="EMBL" id="WXU00430.1"/>
    </source>
</evidence>
<dbReference type="PANTHER" id="PTHR10948">
    <property type="entry name" value="TRANSPOSASE"/>
    <property type="match status" value="1"/>
</dbReference>
<dbReference type="InterPro" id="IPR001584">
    <property type="entry name" value="Integrase_cat-core"/>
</dbReference>
<dbReference type="InterPro" id="IPR053392">
    <property type="entry name" value="Transposase_IS30-like"/>
</dbReference>
<comment type="similarity">
    <text evidence="2">Belongs to the transposase IS30 family.</text>
</comment>
<evidence type="ECO:0000259" key="6">
    <source>
        <dbReference type="PROSITE" id="PS50994"/>
    </source>
</evidence>